<dbReference type="EMBL" id="FNCJ01000003">
    <property type="protein sequence ID" value="SDG42469.1"/>
    <property type="molecule type" value="Genomic_DNA"/>
</dbReference>
<proteinExistence type="predicted"/>
<accession>A0A1G7U5Y6</accession>
<dbReference type="GO" id="GO:0005524">
    <property type="term" value="F:ATP binding"/>
    <property type="evidence" value="ECO:0007669"/>
    <property type="project" value="UniProtKB-UniRule"/>
</dbReference>
<protein>
    <recommendedName>
        <fullName evidence="7">DNA 3'-5' helicase</fullName>
        <ecNumber evidence="7">5.6.2.4</ecNumber>
    </recommendedName>
</protein>
<evidence type="ECO:0000256" key="9">
    <source>
        <dbReference type="PROSITE-ProRule" id="PRU00560"/>
    </source>
</evidence>
<evidence type="ECO:0000313" key="12">
    <source>
        <dbReference type="Proteomes" id="UP000199706"/>
    </source>
</evidence>
<keyword evidence="2 9" id="KW-0378">Hydrolase</keyword>
<sequence length="930" mass="106238">MISFSPGWWGRLVAGVSQWTIVLNSPESEINEADGSRRRVAVAAIESARILPKWFWATIVIDFHGEEFALAGLTRKNASALVKSAANLEQQRKTGLERELRRKYAEVLPHMRALDSELTILTQRNRYIRDYDVHVLLDTVRLHVAHLPVTSALLDKWPFADDVRYDKTRSRVLEISEMVKPPHTGVHKWNADYVKREMADPHWIDFFQQVEKSELTEEQQEAVVIHEDRNRLVAAAGSGKSSTLVAKVGYAIQKGYVDSQEVLALAFNDKAAEEIRIRLADRLGISIRAQTFHSLGNSIIRDVTGQKTRPEVGSRQLMQKVVTELRTSDSSFLSRWLLFKAVHWESEPEMEFDDVESYEAFIRSKGRNEGEPEKWGIPTLQGDPVKSFEELSIANWLYVHGVQYRYESPYEHSVTEHGWRKYEPDFMYVLPDGRRLYHEHFALRGDGTSPFGESYVRSSASKRQLHAACGTILIETSSAQFKDGSIFTYLHDTLSSYGVVFSPRSSEELQQRLKDRNDLDLIKLMLTIISHSKESGHSEGHIKRQAKHQTNLVRALAFVDLLVPVWQAYDSRLHDELNSIDFADMIGMAATYVEEKRYPSRAKLILVDEFQDISPGRARLVKALLAQHPDSVLFAVGDDWQAINRFAGSDLSIMRSFDEHFGKTETRYLSKTFRSNQGISTVAARFVAKNLTQIPKKVLADNKESRGVIRIVEYSGDAGLLECIETKIRELAALAVERKQVITILLLGRYRYETTGPVTEAQVDKWNQQYSGRIEIKKKLTNKEKPSEPLDTVHKSKGLEADFVIVHSLQAKWYAFPSEMEDDPLLGLSFTGRETFEYAEERRLFYVALTRAREQVTLLMSSKEPSRFVLELLDKEYDGAVVFEGKHDKPRRCDVCKQGYMTPRIGRRGPFFGCTRFSSAQCFNTADTIY</sequence>
<dbReference type="Pfam" id="PF13361">
    <property type="entry name" value="UvrD_C"/>
    <property type="match status" value="1"/>
</dbReference>
<dbReference type="GO" id="GO:0043138">
    <property type="term" value="F:3'-5' DNA helicase activity"/>
    <property type="evidence" value="ECO:0007669"/>
    <property type="project" value="UniProtKB-EC"/>
</dbReference>
<keyword evidence="4 9" id="KW-0067">ATP-binding</keyword>
<organism evidence="11 12">
    <name type="scientific">Paraburkholderia phenazinium</name>
    <dbReference type="NCBI Taxonomy" id="60549"/>
    <lineage>
        <taxon>Bacteria</taxon>
        <taxon>Pseudomonadati</taxon>
        <taxon>Pseudomonadota</taxon>
        <taxon>Betaproteobacteria</taxon>
        <taxon>Burkholderiales</taxon>
        <taxon>Burkholderiaceae</taxon>
        <taxon>Paraburkholderia</taxon>
    </lineage>
</organism>
<evidence type="ECO:0000256" key="3">
    <source>
        <dbReference type="ARBA" id="ARBA00022806"/>
    </source>
</evidence>
<dbReference type="PANTHER" id="PTHR11070:SF63">
    <property type="entry name" value="DNA HELICASE IV"/>
    <property type="match status" value="1"/>
</dbReference>
<dbReference type="Gene3D" id="3.40.50.300">
    <property type="entry name" value="P-loop containing nucleotide triphosphate hydrolases"/>
    <property type="match status" value="3"/>
</dbReference>
<evidence type="ECO:0000256" key="1">
    <source>
        <dbReference type="ARBA" id="ARBA00022741"/>
    </source>
</evidence>
<dbReference type="PANTHER" id="PTHR11070">
    <property type="entry name" value="UVRD / RECB / PCRA DNA HELICASE FAMILY MEMBER"/>
    <property type="match status" value="1"/>
</dbReference>
<keyword evidence="5" id="KW-0413">Isomerase</keyword>
<dbReference type="OrthoDB" id="5298826at2"/>
<comment type="catalytic activity">
    <reaction evidence="8">
        <text>ATP + H2O = ADP + phosphate + H(+)</text>
        <dbReference type="Rhea" id="RHEA:13065"/>
        <dbReference type="ChEBI" id="CHEBI:15377"/>
        <dbReference type="ChEBI" id="CHEBI:15378"/>
        <dbReference type="ChEBI" id="CHEBI:30616"/>
        <dbReference type="ChEBI" id="CHEBI:43474"/>
        <dbReference type="ChEBI" id="CHEBI:456216"/>
        <dbReference type="EC" id="5.6.2.4"/>
    </reaction>
</comment>
<comment type="catalytic activity">
    <reaction evidence="6">
        <text>Couples ATP hydrolysis with the unwinding of duplex DNA by translocating in the 3'-5' direction.</text>
        <dbReference type="EC" id="5.6.2.4"/>
    </reaction>
</comment>
<reference evidence="11 12" key="1">
    <citation type="submission" date="2016-10" db="EMBL/GenBank/DDBJ databases">
        <authorList>
            <person name="de Groot N.N."/>
        </authorList>
    </citation>
    <scope>NUCLEOTIDE SEQUENCE [LARGE SCALE GENOMIC DNA]</scope>
    <source>
        <strain evidence="11 12">LMG 2247</strain>
    </source>
</reference>
<dbReference type="SUPFAM" id="SSF52540">
    <property type="entry name" value="P-loop containing nucleoside triphosphate hydrolases"/>
    <property type="match status" value="1"/>
</dbReference>
<dbReference type="EC" id="5.6.2.4" evidence="7"/>
<dbReference type="AlphaFoldDB" id="A0A1G7U5Y6"/>
<dbReference type="InterPro" id="IPR014016">
    <property type="entry name" value="UvrD-like_ATP-bd"/>
</dbReference>
<dbReference type="RefSeq" id="WP_090683460.1">
    <property type="nucleotide sequence ID" value="NZ_CADERL010000005.1"/>
</dbReference>
<dbReference type="InterPro" id="IPR000212">
    <property type="entry name" value="DNA_helicase_UvrD/REP"/>
</dbReference>
<dbReference type="PROSITE" id="PS51198">
    <property type="entry name" value="UVRD_HELICASE_ATP_BIND"/>
    <property type="match status" value="1"/>
</dbReference>
<dbReference type="Pfam" id="PF00580">
    <property type="entry name" value="UvrD-helicase"/>
    <property type="match status" value="2"/>
</dbReference>
<evidence type="ECO:0000256" key="6">
    <source>
        <dbReference type="ARBA" id="ARBA00034617"/>
    </source>
</evidence>
<feature type="binding site" evidence="9">
    <location>
        <begin position="234"/>
        <end position="241"/>
    </location>
    <ligand>
        <name>ATP</name>
        <dbReference type="ChEBI" id="CHEBI:30616"/>
    </ligand>
</feature>
<dbReference type="InterPro" id="IPR014017">
    <property type="entry name" value="DNA_helicase_UvrD-like_C"/>
</dbReference>
<dbReference type="GO" id="GO:0000725">
    <property type="term" value="P:recombinational repair"/>
    <property type="evidence" value="ECO:0007669"/>
    <property type="project" value="TreeGrafter"/>
</dbReference>
<evidence type="ECO:0000256" key="5">
    <source>
        <dbReference type="ARBA" id="ARBA00023235"/>
    </source>
</evidence>
<evidence type="ECO:0000256" key="4">
    <source>
        <dbReference type="ARBA" id="ARBA00022840"/>
    </source>
</evidence>
<keyword evidence="1 9" id="KW-0547">Nucleotide-binding</keyword>
<dbReference type="Proteomes" id="UP000199706">
    <property type="component" value="Unassembled WGS sequence"/>
</dbReference>
<evidence type="ECO:0000313" key="11">
    <source>
        <dbReference type="EMBL" id="SDG42469.1"/>
    </source>
</evidence>
<evidence type="ECO:0000256" key="2">
    <source>
        <dbReference type="ARBA" id="ARBA00022801"/>
    </source>
</evidence>
<evidence type="ECO:0000256" key="7">
    <source>
        <dbReference type="ARBA" id="ARBA00034808"/>
    </source>
</evidence>
<name>A0A1G7U5Y6_9BURK</name>
<dbReference type="GO" id="GO:0003677">
    <property type="term" value="F:DNA binding"/>
    <property type="evidence" value="ECO:0007669"/>
    <property type="project" value="InterPro"/>
</dbReference>
<keyword evidence="3 9" id="KW-0347">Helicase</keyword>
<dbReference type="InterPro" id="IPR027417">
    <property type="entry name" value="P-loop_NTPase"/>
</dbReference>
<evidence type="ECO:0000256" key="8">
    <source>
        <dbReference type="ARBA" id="ARBA00048988"/>
    </source>
</evidence>
<gene>
    <name evidence="11" type="ORF">SAMN05216466_103301</name>
</gene>
<dbReference type="GO" id="GO:0005829">
    <property type="term" value="C:cytosol"/>
    <property type="evidence" value="ECO:0007669"/>
    <property type="project" value="TreeGrafter"/>
</dbReference>
<dbReference type="GO" id="GO:0016887">
    <property type="term" value="F:ATP hydrolysis activity"/>
    <property type="evidence" value="ECO:0007669"/>
    <property type="project" value="RHEA"/>
</dbReference>
<evidence type="ECO:0000259" key="10">
    <source>
        <dbReference type="PROSITE" id="PS51198"/>
    </source>
</evidence>
<feature type="domain" description="UvrD-like helicase ATP-binding" evidence="10">
    <location>
        <begin position="213"/>
        <end position="676"/>
    </location>
</feature>